<evidence type="ECO:0000313" key="3">
    <source>
        <dbReference type="Proteomes" id="UP000234275"/>
    </source>
</evidence>
<feature type="region of interest" description="Disordered" evidence="1">
    <location>
        <begin position="69"/>
        <end position="101"/>
    </location>
</feature>
<gene>
    <name evidence="2" type="ORF">P170DRAFT_37341</name>
</gene>
<dbReference type="VEuPathDB" id="FungiDB:P170DRAFT_37341"/>
<proteinExistence type="predicted"/>
<accession>A0A2I2GQZ3</accession>
<dbReference type="GeneID" id="36552942"/>
<keyword evidence="3" id="KW-1185">Reference proteome</keyword>
<feature type="compositionally biased region" description="Basic and acidic residues" evidence="1">
    <location>
        <begin position="69"/>
        <end position="83"/>
    </location>
</feature>
<name>A0A2I2GQZ3_9EURO</name>
<dbReference type="EMBL" id="MSFO01000001">
    <property type="protein sequence ID" value="PLB55297.1"/>
    <property type="molecule type" value="Genomic_DNA"/>
</dbReference>
<organism evidence="2 3">
    <name type="scientific">Aspergillus steynii IBT 23096</name>
    <dbReference type="NCBI Taxonomy" id="1392250"/>
    <lineage>
        <taxon>Eukaryota</taxon>
        <taxon>Fungi</taxon>
        <taxon>Dikarya</taxon>
        <taxon>Ascomycota</taxon>
        <taxon>Pezizomycotina</taxon>
        <taxon>Eurotiomycetes</taxon>
        <taxon>Eurotiomycetidae</taxon>
        <taxon>Eurotiales</taxon>
        <taxon>Aspergillaceae</taxon>
        <taxon>Aspergillus</taxon>
        <taxon>Aspergillus subgen. Circumdati</taxon>
    </lineage>
</organism>
<reference evidence="2 3" key="1">
    <citation type="submission" date="2016-12" db="EMBL/GenBank/DDBJ databases">
        <title>The genomes of Aspergillus section Nigri reveals drivers in fungal speciation.</title>
        <authorList>
            <consortium name="DOE Joint Genome Institute"/>
            <person name="Vesth T.C."/>
            <person name="Nybo J."/>
            <person name="Theobald S."/>
            <person name="Brandl J."/>
            <person name="Frisvad J.C."/>
            <person name="Nielsen K.F."/>
            <person name="Lyhne E.K."/>
            <person name="Kogle M.E."/>
            <person name="Kuo A."/>
            <person name="Riley R."/>
            <person name="Clum A."/>
            <person name="Nolan M."/>
            <person name="Lipzen A."/>
            <person name="Salamov A."/>
            <person name="Henrissat B."/>
            <person name="Wiebenga A."/>
            <person name="De Vries R.P."/>
            <person name="Grigoriev I.V."/>
            <person name="Mortensen U.H."/>
            <person name="Andersen M.R."/>
            <person name="Baker S.E."/>
        </authorList>
    </citation>
    <scope>NUCLEOTIDE SEQUENCE [LARGE SCALE GENOMIC DNA]</scope>
    <source>
        <strain evidence="2 3">IBT 23096</strain>
    </source>
</reference>
<feature type="region of interest" description="Disordered" evidence="1">
    <location>
        <begin position="170"/>
        <end position="196"/>
    </location>
</feature>
<evidence type="ECO:0000256" key="1">
    <source>
        <dbReference type="SAM" id="MobiDB-lite"/>
    </source>
</evidence>
<protein>
    <submittedName>
        <fullName evidence="2">Uncharacterized protein</fullName>
    </submittedName>
</protein>
<dbReference type="RefSeq" id="XP_024710599.1">
    <property type="nucleotide sequence ID" value="XM_024845242.1"/>
</dbReference>
<feature type="compositionally biased region" description="Polar residues" evidence="1">
    <location>
        <begin position="186"/>
        <end position="196"/>
    </location>
</feature>
<dbReference type="Proteomes" id="UP000234275">
    <property type="component" value="Unassembled WGS sequence"/>
</dbReference>
<comment type="caution">
    <text evidence="2">The sequence shown here is derived from an EMBL/GenBank/DDBJ whole genome shotgun (WGS) entry which is preliminary data.</text>
</comment>
<sequence>MTIPVLGLQVSQASEGVSARGRPWSVLGGNKTTSLWRFRFCGWCSFPFFHSWFVFFFVKAIFNLSGSPDDRETQTLRDNKRDTFATQTTPHGGCVDGDETRREGRFVNEKQRWMVKTGKEERKRETVEEEIEGHATLPSASNYTPEWYHEGREFVGRLSRMAYQDHYLESVSTGGKRSSIPRYQHPESTPKSQNPR</sequence>
<dbReference type="AlphaFoldDB" id="A0A2I2GQZ3"/>
<evidence type="ECO:0000313" key="2">
    <source>
        <dbReference type="EMBL" id="PLB55297.1"/>
    </source>
</evidence>